<evidence type="ECO:0000313" key="2">
    <source>
        <dbReference type="Proteomes" id="UP000003345"/>
    </source>
</evidence>
<dbReference type="EMBL" id="AJMU01000078">
    <property type="protein sequence ID" value="EIG23529.1"/>
    <property type="molecule type" value="Genomic_DNA"/>
</dbReference>
<reference evidence="1 2" key="1">
    <citation type="submission" date="2012-04" db="EMBL/GenBank/DDBJ databases">
        <authorList>
            <person name="Harkins D.M."/>
            <person name="Madupu R."/>
            <person name="Durkin A.S."/>
            <person name="Torralba M."/>
            <person name="Methe B."/>
            <person name="Sutton G.G."/>
            <person name="Nelson K.E."/>
        </authorList>
    </citation>
    <scope>NUCLEOTIDE SEQUENCE [LARGE SCALE GENOMIC DNA]</scope>
    <source>
        <strain evidence="1 2">HK411</strain>
    </source>
</reference>
<gene>
    <name evidence="1" type="ORF">HMPREF1054_0728</name>
</gene>
<sequence length="42" mass="4683">MEAKYTLQTTMIANSLLNILGIKSVAIRNKMTLKNNLTMLSV</sequence>
<dbReference type="AlphaFoldDB" id="I2NCG8"/>
<protein>
    <submittedName>
        <fullName evidence="1">Uncharacterized protein</fullName>
    </submittedName>
</protein>
<name>I2NCG8_9PAST</name>
<dbReference type="Proteomes" id="UP000003345">
    <property type="component" value="Unassembled WGS sequence"/>
</dbReference>
<dbReference type="PATRIC" id="fig|1095743.3.peg.1897"/>
<evidence type="ECO:0000313" key="1">
    <source>
        <dbReference type="EMBL" id="EIG23529.1"/>
    </source>
</evidence>
<accession>I2NCG8</accession>
<organism evidence="1 2">
    <name type="scientific">Haemophilus paraphrohaemolyticus HK411</name>
    <dbReference type="NCBI Taxonomy" id="1095743"/>
    <lineage>
        <taxon>Bacteria</taxon>
        <taxon>Pseudomonadati</taxon>
        <taxon>Pseudomonadota</taxon>
        <taxon>Gammaproteobacteria</taxon>
        <taxon>Pasteurellales</taxon>
        <taxon>Pasteurellaceae</taxon>
        <taxon>Haemophilus</taxon>
    </lineage>
</organism>
<comment type="caution">
    <text evidence="1">The sequence shown here is derived from an EMBL/GenBank/DDBJ whole genome shotgun (WGS) entry which is preliminary data.</text>
</comment>
<proteinExistence type="predicted"/>